<dbReference type="InterPro" id="IPR026015">
    <property type="entry name" value="ATP_synth_OSCP/delta_N_sf"/>
</dbReference>
<organism evidence="10 11">
    <name type="scientific">Candidatus Blochmanniella camponoti</name>
    <dbReference type="NCBI Taxonomy" id="108080"/>
    <lineage>
        <taxon>Bacteria</taxon>
        <taxon>Pseudomonadati</taxon>
        <taxon>Pseudomonadota</taxon>
        <taxon>Gammaproteobacteria</taxon>
        <taxon>Enterobacterales</taxon>
        <taxon>Enterobacteriaceae</taxon>
        <taxon>ant endosymbionts</taxon>
        <taxon>Candidatus Blochmanniella</taxon>
    </lineage>
</organism>
<dbReference type="Pfam" id="PF00213">
    <property type="entry name" value="OSCP"/>
    <property type="match status" value="1"/>
</dbReference>
<evidence type="ECO:0000256" key="4">
    <source>
        <dbReference type="ARBA" id="ARBA00023065"/>
    </source>
</evidence>
<protein>
    <recommendedName>
        <fullName evidence="8">ATP synthase subunit delta</fullName>
    </recommendedName>
    <alternativeName>
        <fullName evidence="8">ATP synthase F(1) sector subunit delta</fullName>
    </alternativeName>
    <alternativeName>
        <fullName evidence="8">F-type ATPase subunit delta</fullName>
        <shortName evidence="8">F-ATPase subunit delta</shortName>
    </alternativeName>
</protein>
<comment type="function">
    <text evidence="8">This protein is part of the stalk that links CF(0) to CF(1). It either transmits conformational changes from CF(0) to CF(1) or is implicated in proton conduction.</text>
</comment>
<dbReference type="GO" id="GO:0046933">
    <property type="term" value="F:proton-transporting ATP synthase activity, rotational mechanism"/>
    <property type="evidence" value="ECO:0007669"/>
    <property type="project" value="UniProtKB-UniRule"/>
</dbReference>
<keyword evidence="4 8" id="KW-0406">Ion transport</keyword>
<evidence type="ECO:0000256" key="6">
    <source>
        <dbReference type="ARBA" id="ARBA00023196"/>
    </source>
</evidence>
<name>A0AAE9I6T5_9ENTR</name>
<dbReference type="SUPFAM" id="SSF47928">
    <property type="entry name" value="N-terminal domain of the delta subunit of the F1F0-ATP synthase"/>
    <property type="match status" value="1"/>
</dbReference>
<dbReference type="NCBIfam" id="NF004402">
    <property type="entry name" value="PRK05758.2-2"/>
    <property type="match status" value="1"/>
</dbReference>
<evidence type="ECO:0000256" key="7">
    <source>
        <dbReference type="ARBA" id="ARBA00023310"/>
    </source>
</evidence>
<dbReference type="InterPro" id="IPR000711">
    <property type="entry name" value="ATPase_OSCP/dsu"/>
</dbReference>
<keyword evidence="6 8" id="KW-0139">CF(1)</keyword>
<dbReference type="Proteomes" id="UP001056483">
    <property type="component" value="Chromosome"/>
</dbReference>
<keyword evidence="12" id="KW-1185">Reference proteome</keyword>
<dbReference type="GO" id="GO:0045259">
    <property type="term" value="C:proton-transporting ATP synthase complex"/>
    <property type="evidence" value="ECO:0007669"/>
    <property type="project" value="UniProtKB-KW"/>
</dbReference>
<dbReference type="KEGG" id="bhb:M9394_01610"/>
<evidence type="ECO:0000256" key="3">
    <source>
        <dbReference type="ARBA" id="ARBA00022781"/>
    </source>
</evidence>
<dbReference type="AlphaFoldDB" id="A0AAE9I6T5"/>
<dbReference type="NCBIfam" id="TIGR01145">
    <property type="entry name" value="ATP_synt_delta"/>
    <property type="match status" value="1"/>
</dbReference>
<evidence type="ECO:0000313" key="9">
    <source>
        <dbReference type="EMBL" id="URJ24455.1"/>
    </source>
</evidence>
<dbReference type="EMBL" id="CP097751">
    <property type="protein sequence ID" value="URJ27810.1"/>
    <property type="molecule type" value="Genomic_DNA"/>
</dbReference>
<proteinExistence type="inferred from homology"/>
<accession>A0AAE9I6T5</accession>
<evidence type="ECO:0000313" key="10">
    <source>
        <dbReference type="EMBL" id="URJ27810.1"/>
    </source>
</evidence>
<evidence type="ECO:0000256" key="2">
    <source>
        <dbReference type="ARBA" id="ARBA00022448"/>
    </source>
</evidence>
<keyword evidence="5 8" id="KW-0472">Membrane</keyword>
<keyword evidence="8" id="KW-1003">Cell membrane</keyword>
<evidence type="ECO:0000256" key="5">
    <source>
        <dbReference type="ARBA" id="ARBA00023136"/>
    </source>
</evidence>
<dbReference type="RefSeq" id="WP_250247130.1">
    <property type="nucleotide sequence ID" value="NZ_CP097749.1"/>
</dbReference>
<comment type="similarity">
    <text evidence="8">Belongs to the ATPase delta chain family.</text>
</comment>
<dbReference type="GO" id="GO:0005886">
    <property type="term" value="C:plasma membrane"/>
    <property type="evidence" value="ECO:0007669"/>
    <property type="project" value="UniProtKB-SubCell"/>
</dbReference>
<evidence type="ECO:0000313" key="12">
    <source>
        <dbReference type="Proteomes" id="UP001056483"/>
    </source>
</evidence>
<evidence type="ECO:0000256" key="8">
    <source>
        <dbReference type="HAMAP-Rule" id="MF_01416"/>
    </source>
</evidence>
<keyword evidence="7 8" id="KW-0066">ATP synthesis</keyword>
<comment type="function">
    <text evidence="8">F(1)F(0) ATP synthase produces ATP from ADP in the presence of a proton or sodium gradient. F-type ATPases consist of two structural domains, F(1) containing the extramembraneous catalytic core and F(0) containing the membrane proton channel, linked together by a central stalk and a peripheral stalk. During catalysis, ATP synthesis in the catalytic domain of F(1) is coupled via a rotary mechanism of the central stalk subunits to proton translocation.</text>
</comment>
<dbReference type="Gene3D" id="1.10.520.20">
    <property type="entry name" value="N-terminal domain of the delta subunit of the F1F0-ATP synthase"/>
    <property type="match status" value="1"/>
</dbReference>
<dbReference type="EMBL" id="CP097750">
    <property type="protein sequence ID" value="URJ24455.1"/>
    <property type="molecule type" value="Genomic_DNA"/>
</dbReference>
<comment type="subcellular location">
    <subcellularLocation>
        <location evidence="8">Cell membrane</location>
        <topology evidence="8">Peripheral membrane protein</topology>
    </subcellularLocation>
    <subcellularLocation>
        <location evidence="1">Membrane</location>
    </subcellularLocation>
</comment>
<gene>
    <name evidence="8" type="primary">atpH</name>
    <name evidence="10" type="ORF">M9394_01610</name>
    <name evidence="9" type="ORF">M9404_02965</name>
</gene>
<evidence type="ECO:0000313" key="11">
    <source>
        <dbReference type="Proteomes" id="UP001056323"/>
    </source>
</evidence>
<dbReference type="HAMAP" id="MF_01416">
    <property type="entry name" value="ATP_synth_delta_bact"/>
    <property type="match status" value="1"/>
</dbReference>
<dbReference type="PRINTS" id="PR00125">
    <property type="entry name" value="ATPASEDELTA"/>
</dbReference>
<dbReference type="PANTHER" id="PTHR11910">
    <property type="entry name" value="ATP SYNTHASE DELTA CHAIN"/>
    <property type="match status" value="1"/>
</dbReference>
<evidence type="ECO:0000256" key="1">
    <source>
        <dbReference type="ARBA" id="ARBA00004370"/>
    </source>
</evidence>
<keyword evidence="2 8" id="KW-0813">Transport</keyword>
<dbReference type="Proteomes" id="UP001056323">
    <property type="component" value="Chromosome"/>
</dbReference>
<keyword evidence="3 8" id="KW-0375">Hydrogen ion transport</keyword>
<reference evidence="10" key="1">
    <citation type="submission" date="2022-05" db="EMBL/GenBank/DDBJ databases">
        <title>Impact of host demography and evolutionary history on endosymbiont molecular evolution: a test in carpenter ants (Genus Camponotus) and their Blochmannia endosymbionts.</title>
        <authorList>
            <person name="Manthey J.D."/>
            <person name="Giron J.C."/>
            <person name="Hruska J.P."/>
        </authorList>
    </citation>
    <scope>NUCLEOTIDE SEQUENCE</scope>
    <source>
        <strain evidence="10">C-049</strain>
        <strain evidence="9">C-050</strain>
    </source>
</reference>
<sequence>MSSMLVVARTYAQAIFDIAVEQKNINKWKSVLDLFSKISLNRLVQSLFFRRLESKRLSDIFIAICEDYQKKKIDIFSKNIIYIMAENNRLLLLPIVFKEFTCLYSIHVHTVEIEIISARPLKYNQLKKITDMMAKRLSKTVNPVHKVDKDILAGVIIRIGDTVIDGSIRGRIFRLNHILQS</sequence>